<evidence type="ECO:0000313" key="1">
    <source>
        <dbReference type="EMBL" id="EED34202.1"/>
    </source>
</evidence>
<accession>B8KSG7</accession>
<sequence>MNRRGARADIGKTREIVPVYIATAVPKPKLMFFKEELQ</sequence>
<protein>
    <submittedName>
        <fullName evidence="1">Uncharacterized protein</fullName>
    </submittedName>
</protein>
<proteinExistence type="predicted"/>
<dbReference type="EMBL" id="DS999411">
    <property type="protein sequence ID" value="EED34202.1"/>
    <property type="molecule type" value="Genomic_DNA"/>
</dbReference>
<dbReference type="AlphaFoldDB" id="B8KSG7"/>
<dbReference type="Proteomes" id="UP000004699">
    <property type="component" value="Unassembled WGS sequence"/>
</dbReference>
<gene>
    <name evidence="1" type="ORF">NOR51B_139</name>
</gene>
<name>B8KSG7_9GAMM</name>
<keyword evidence="2" id="KW-1185">Reference proteome</keyword>
<dbReference type="STRING" id="565045.NOR51B_139"/>
<organism evidence="1 2">
    <name type="scientific">Luminiphilus syltensis NOR5-1B</name>
    <dbReference type="NCBI Taxonomy" id="565045"/>
    <lineage>
        <taxon>Bacteria</taxon>
        <taxon>Pseudomonadati</taxon>
        <taxon>Pseudomonadota</taxon>
        <taxon>Gammaproteobacteria</taxon>
        <taxon>Cellvibrionales</taxon>
        <taxon>Halieaceae</taxon>
        <taxon>Luminiphilus</taxon>
    </lineage>
</organism>
<reference evidence="2" key="1">
    <citation type="journal article" date="2013" name="BMC Microbiol.">
        <title>Taxonomy and evolution of bacteriochlorophyll a-containing members of the OM60/NOR5 clade of marine gammaproteobacteria: description of Luminiphilus syltensis gen. nov., sp. nov., reclassification of Haliea rubra as Pseudohaliea rubra gen. nov., comb. nov., and emendation of Chromatocurvus halotolerans.</title>
        <authorList>
            <person name="Spring S."/>
            <person name="Riedel T."/>
            <person name="Sproer C."/>
            <person name="Yan S."/>
            <person name="Harder J."/>
            <person name="Fuchs B.M."/>
        </authorList>
    </citation>
    <scope>NUCLEOTIDE SEQUENCE [LARGE SCALE GENOMIC DNA]</scope>
    <source>
        <strain evidence="2">NOR51-B</strain>
    </source>
</reference>
<dbReference type="HOGENOM" id="CLU_3329713_0_0_6"/>
<evidence type="ECO:0000313" key="2">
    <source>
        <dbReference type="Proteomes" id="UP000004699"/>
    </source>
</evidence>